<dbReference type="GO" id="GO:0000156">
    <property type="term" value="F:phosphorelay response regulator activity"/>
    <property type="evidence" value="ECO:0007669"/>
    <property type="project" value="TreeGrafter"/>
</dbReference>
<dbReference type="Proteomes" id="UP000234966">
    <property type="component" value="Unassembled WGS sequence"/>
</dbReference>
<dbReference type="PANTHER" id="PTHR42878:SF15">
    <property type="entry name" value="BACTERIOPHYTOCHROME"/>
    <property type="match status" value="1"/>
</dbReference>
<evidence type="ECO:0000256" key="3">
    <source>
        <dbReference type="ARBA" id="ARBA00022679"/>
    </source>
</evidence>
<feature type="compositionally biased region" description="Pro residues" evidence="6">
    <location>
        <begin position="1"/>
        <end position="11"/>
    </location>
</feature>
<dbReference type="Gene3D" id="3.30.565.10">
    <property type="entry name" value="Histidine kinase-like ATPase, C-terminal domain"/>
    <property type="match status" value="1"/>
</dbReference>
<keyword evidence="8" id="KW-0547">Nucleotide-binding</keyword>
<evidence type="ECO:0000256" key="2">
    <source>
        <dbReference type="ARBA" id="ARBA00012438"/>
    </source>
</evidence>
<evidence type="ECO:0000256" key="4">
    <source>
        <dbReference type="ARBA" id="ARBA00022777"/>
    </source>
</evidence>
<keyword evidence="3" id="KW-0808">Transferase</keyword>
<comment type="caution">
    <text evidence="8">The sequence shown here is derived from an EMBL/GenBank/DDBJ whole genome shotgun (WGS) entry which is preliminary data.</text>
</comment>
<dbReference type="InterPro" id="IPR003594">
    <property type="entry name" value="HATPase_dom"/>
</dbReference>
<dbReference type="InterPro" id="IPR050351">
    <property type="entry name" value="BphY/WalK/GraS-like"/>
</dbReference>
<dbReference type="AlphaFoldDB" id="A0A2N6MCW6"/>
<accession>A0A2N6MCW6</accession>
<sequence>MGAPSSPPPHLPTSSKTSTSKKWVRLWVEDNGIGIANQHQERIFRTFERLHGIESYPGTGIGLAIIKRGIERMGGRVGVESQLGQGSRFWIELPQDDSNSQ</sequence>
<dbReference type="GO" id="GO:0030295">
    <property type="term" value="F:protein kinase activator activity"/>
    <property type="evidence" value="ECO:0007669"/>
    <property type="project" value="TreeGrafter"/>
</dbReference>
<keyword evidence="4" id="KW-0418">Kinase</keyword>
<name>A0A2N6MCW6_9CYAN</name>
<dbReference type="EMBL" id="NMQI01000221">
    <property type="protein sequence ID" value="PMB44642.1"/>
    <property type="molecule type" value="Genomic_DNA"/>
</dbReference>
<evidence type="ECO:0000256" key="5">
    <source>
        <dbReference type="ARBA" id="ARBA00023012"/>
    </source>
</evidence>
<evidence type="ECO:0000313" key="8">
    <source>
        <dbReference type="EMBL" id="PMB44642.1"/>
    </source>
</evidence>
<dbReference type="GO" id="GO:0005524">
    <property type="term" value="F:ATP binding"/>
    <property type="evidence" value="ECO:0007669"/>
    <property type="project" value="UniProtKB-KW"/>
</dbReference>
<dbReference type="InterPro" id="IPR004358">
    <property type="entry name" value="Sig_transdc_His_kin-like_C"/>
</dbReference>
<dbReference type="InterPro" id="IPR036890">
    <property type="entry name" value="HATPase_C_sf"/>
</dbReference>
<evidence type="ECO:0000313" key="9">
    <source>
        <dbReference type="Proteomes" id="UP000234966"/>
    </source>
</evidence>
<dbReference type="SUPFAM" id="SSF55874">
    <property type="entry name" value="ATPase domain of HSP90 chaperone/DNA topoisomerase II/histidine kinase"/>
    <property type="match status" value="1"/>
</dbReference>
<protein>
    <recommendedName>
        <fullName evidence="2">histidine kinase</fullName>
        <ecNumber evidence="2">2.7.13.3</ecNumber>
    </recommendedName>
</protein>
<evidence type="ECO:0000256" key="1">
    <source>
        <dbReference type="ARBA" id="ARBA00000085"/>
    </source>
</evidence>
<proteinExistence type="predicted"/>
<dbReference type="InterPro" id="IPR005467">
    <property type="entry name" value="His_kinase_dom"/>
</dbReference>
<dbReference type="PRINTS" id="PR00344">
    <property type="entry name" value="BCTRLSENSOR"/>
</dbReference>
<dbReference type="GO" id="GO:0004673">
    <property type="term" value="F:protein histidine kinase activity"/>
    <property type="evidence" value="ECO:0007669"/>
    <property type="project" value="UniProtKB-EC"/>
</dbReference>
<reference evidence="8 9" key="1">
    <citation type="submission" date="2017-07" db="EMBL/GenBank/DDBJ databases">
        <title>Genomes of Fischerella (Mastigocladus) sp. strains.</title>
        <authorList>
            <person name="Miller S.R."/>
        </authorList>
    </citation>
    <scope>NUCLEOTIDE SEQUENCE [LARGE SCALE GENOMIC DNA]</scope>
    <source>
        <strain evidence="8 9">CCMEE 5330</strain>
    </source>
</reference>
<evidence type="ECO:0000259" key="7">
    <source>
        <dbReference type="PROSITE" id="PS50109"/>
    </source>
</evidence>
<feature type="domain" description="Histidine kinase" evidence="7">
    <location>
        <begin position="24"/>
        <end position="97"/>
    </location>
</feature>
<evidence type="ECO:0000256" key="6">
    <source>
        <dbReference type="SAM" id="MobiDB-lite"/>
    </source>
</evidence>
<keyword evidence="8" id="KW-0067">ATP-binding</keyword>
<dbReference type="GO" id="GO:0007234">
    <property type="term" value="P:osmosensory signaling via phosphorelay pathway"/>
    <property type="evidence" value="ECO:0007669"/>
    <property type="project" value="TreeGrafter"/>
</dbReference>
<dbReference type="EC" id="2.7.13.3" evidence="2"/>
<dbReference type="PROSITE" id="PS50109">
    <property type="entry name" value="HIS_KIN"/>
    <property type="match status" value="1"/>
</dbReference>
<dbReference type="PANTHER" id="PTHR42878">
    <property type="entry name" value="TWO-COMPONENT HISTIDINE KINASE"/>
    <property type="match status" value="1"/>
</dbReference>
<organism evidence="8 9">
    <name type="scientific">Fischerella thermalis CCMEE 5330</name>
    <dbReference type="NCBI Taxonomy" id="2019670"/>
    <lineage>
        <taxon>Bacteria</taxon>
        <taxon>Bacillati</taxon>
        <taxon>Cyanobacteriota</taxon>
        <taxon>Cyanophyceae</taxon>
        <taxon>Nostocales</taxon>
        <taxon>Hapalosiphonaceae</taxon>
        <taxon>Fischerella</taxon>
    </lineage>
</organism>
<comment type="catalytic activity">
    <reaction evidence="1">
        <text>ATP + protein L-histidine = ADP + protein N-phospho-L-histidine.</text>
        <dbReference type="EC" id="2.7.13.3"/>
    </reaction>
</comment>
<dbReference type="Pfam" id="PF02518">
    <property type="entry name" value="HATPase_c"/>
    <property type="match status" value="1"/>
</dbReference>
<gene>
    <name evidence="8" type="ORF">CEN41_10060</name>
</gene>
<keyword evidence="5" id="KW-0902">Two-component regulatory system</keyword>
<dbReference type="SMART" id="SM00387">
    <property type="entry name" value="HATPase_c"/>
    <property type="match status" value="1"/>
</dbReference>
<feature type="region of interest" description="Disordered" evidence="6">
    <location>
        <begin position="1"/>
        <end position="20"/>
    </location>
</feature>